<evidence type="ECO:0000313" key="3">
    <source>
        <dbReference type="Proteomes" id="UP000265703"/>
    </source>
</evidence>
<dbReference type="Gene3D" id="3.40.50.150">
    <property type="entry name" value="Vaccinia Virus protein VP39"/>
    <property type="match status" value="1"/>
</dbReference>
<evidence type="ECO:0000313" key="2">
    <source>
        <dbReference type="EMBL" id="RIA86568.1"/>
    </source>
</evidence>
<dbReference type="InterPro" id="IPR025714">
    <property type="entry name" value="Methyltranfer_dom"/>
</dbReference>
<dbReference type="AlphaFoldDB" id="A0A397SKM4"/>
<dbReference type="InterPro" id="IPR029063">
    <property type="entry name" value="SAM-dependent_MTases_sf"/>
</dbReference>
<evidence type="ECO:0000259" key="1">
    <source>
        <dbReference type="Pfam" id="PF13847"/>
    </source>
</evidence>
<dbReference type="PANTHER" id="PTHR43591:SF105">
    <property type="entry name" value="METHYLTRANSFERASE DOMAIN-CONTAINING PROTEIN-RELATED"/>
    <property type="match status" value="1"/>
</dbReference>
<dbReference type="Pfam" id="PF13847">
    <property type="entry name" value="Methyltransf_31"/>
    <property type="match status" value="1"/>
</dbReference>
<dbReference type="GO" id="GO:0008168">
    <property type="term" value="F:methyltransferase activity"/>
    <property type="evidence" value="ECO:0007669"/>
    <property type="project" value="UniProtKB-KW"/>
</dbReference>
<dbReference type="STRING" id="658196.A0A397SKM4"/>
<dbReference type="OrthoDB" id="2013972at2759"/>
<dbReference type="PANTHER" id="PTHR43591">
    <property type="entry name" value="METHYLTRANSFERASE"/>
    <property type="match status" value="1"/>
</dbReference>
<dbReference type="EMBL" id="QKYT01000356">
    <property type="protein sequence ID" value="RIA86568.1"/>
    <property type="molecule type" value="Genomic_DNA"/>
</dbReference>
<reference evidence="2 3" key="1">
    <citation type="submission" date="2018-06" db="EMBL/GenBank/DDBJ databases">
        <title>Comparative genomics reveals the genomic features of Rhizophagus irregularis, R. cerebriforme, R. diaphanum and Gigaspora rosea, and their symbiotic lifestyle signature.</title>
        <authorList>
            <person name="Morin E."/>
            <person name="San Clemente H."/>
            <person name="Chen E.C.H."/>
            <person name="De La Providencia I."/>
            <person name="Hainaut M."/>
            <person name="Kuo A."/>
            <person name="Kohler A."/>
            <person name="Murat C."/>
            <person name="Tang N."/>
            <person name="Roy S."/>
            <person name="Loubradou J."/>
            <person name="Henrissat B."/>
            <person name="Grigoriev I.V."/>
            <person name="Corradi N."/>
            <person name="Roux C."/>
            <person name="Martin F.M."/>
        </authorList>
    </citation>
    <scope>NUCLEOTIDE SEQUENCE [LARGE SCALE GENOMIC DNA]</scope>
    <source>
        <strain evidence="2 3">DAOM 227022</strain>
    </source>
</reference>
<dbReference type="SUPFAM" id="SSF53335">
    <property type="entry name" value="S-adenosyl-L-methionine-dependent methyltransferases"/>
    <property type="match status" value="1"/>
</dbReference>
<keyword evidence="2" id="KW-0808">Transferase</keyword>
<dbReference type="CDD" id="cd02440">
    <property type="entry name" value="AdoMet_MTases"/>
    <property type="match status" value="1"/>
</dbReference>
<organism evidence="2 3">
    <name type="scientific">Glomus cerebriforme</name>
    <dbReference type="NCBI Taxonomy" id="658196"/>
    <lineage>
        <taxon>Eukaryota</taxon>
        <taxon>Fungi</taxon>
        <taxon>Fungi incertae sedis</taxon>
        <taxon>Mucoromycota</taxon>
        <taxon>Glomeromycotina</taxon>
        <taxon>Glomeromycetes</taxon>
        <taxon>Glomerales</taxon>
        <taxon>Glomeraceae</taxon>
        <taxon>Glomus</taxon>
    </lineage>
</organism>
<dbReference type="GO" id="GO:0032259">
    <property type="term" value="P:methylation"/>
    <property type="evidence" value="ECO:0007669"/>
    <property type="project" value="UniProtKB-KW"/>
</dbReference>
<dbReference type="Proteomes" id="UP000265703">
    <property type="component" value="Unassembled WGS sequence"/>
</dbReference>
<gene>
    <name evidence="2" type="ORF">C1645_779430</name>
</gene>
<sequence>MGNFLTKKKSNNNNKYYKIIDSSKSQNLLESFEKLEYNENTNSRKSNYFMPDDDIETERLQQYHYMLKHLCDGNFRSPIHELFSSGSCKVLDLGCGPGTWVLDMGTSFYNNKKSEFIGIDFSPNFPIQIKPANTHFIQANILDGLPFEKDEIDFIHIGTLGSCFSESQWIDLVLPDIFRVMKSGSWIEFLEPNGNSTNCGPYYRKFYEAFEREMISLEVNPNIVTKYKDWFLSDSRFTNVHEEIRYLPIGSWDENNKLGKIGQENFHTFLKNMEHRLSKQLDVSLEEYDHLLSNLFQECYEYKTEIPFHCVYAQKR</sequence>
<proteinExistence type="predicted"/>
<name>A0A397SKM4_9GLOM</name>
<keyword evidence="3" id="KW-1185">Reference proteome</keyword>
<comment type="caution">
    <text evidence="2">The sequence shown here is derived from an EMBL/GenBank/DDBJ whole genome shotgun (WGS) entry which is preliminary data.</text>
</comment>
<accession>A0A397SKM4</accession>
<protein>
    <submittedName>
        <fullName evidence="2">S-adenosyl-L-methionine-dependent methyltransferase</fullName>
    </submittedName>
</protein>
<keyword evidence="2" id="KW-0489">Methyltransferase</keyword>
<feature type="domain" description="Methyltransferase" evidence="1">
    <location>
        <begin position="87"/>
        <end position="193"/>
    </location>
</feature>